<feature type="transmembrane region" description="Helical" evidence="8">
    <location>
        <begin position="163"/>
        <end position="181"/>
    </location>
</feature>
<evidence type="ECO:0000256" key="1">
    <source>
        <dbReference type="ARBA" id="ARBA00004651"/>
    </source>
</evidence>
<keyword evidence="6 8" id="KW-1133">Transmembrane helix</keyword>
<dbReference type="InterPro" id="IPR004812">
    <property type="entry name" value="Efflux_drug-R_Bcr/CmlA"/>
</dbReference>
<dbReference type="AlphaFoldDB" id="A0A1Q2HZS6"/>
<keyword evidence="7 8" id="KW-0472">Membrane</keyword>
<evidence type="ECO:0000256" key="4">
    <source>
        <dbReference type="ARBA" id="ARBA00022475"/>
    </source>
</evidence>
<evidence type="ECO:0000256" key="2">
    <source>
        <dbReference type="ARBA" id="ARBA00006236"/>
    </source>
</evidence>
<dbReference type="NCBIfam" id="TIGR00710">
    <property type="entry name" value="efflux_Bcr_CflA"/>
    <property type="match status" value="1"/>
</dbReference>
<dbReference type="EMBL" id="CP019688">
    <property type="protein sequence ID" value="AQQ16329.1"/>
    <property type="molecule type" value="Genomic_DNA"/>
</dbReference>
<evidence type="ECO:0000256" key="3">
    <source>
        <dbReference type="ARBA" id="ARBA00022448"/>
    </source>
</evidence>
<dbReference type="Pfam" id="PF07690">
    <property type="entry name" value="MFS_1"/>
    <property type="match status" value="1"/>
</dbReference>
<comment type="similarity">
    <text evidence="2">Belongs to the major facilitator superfamily. Bcr/CmlA family.</text>
</comment>
<name>A0A1Q2HZS6_9CORY</name>
<evidence type="ECO:0000313" key="10">
    <source>
        <dbReference type="EMBL" id="AQQ16329.1"/>
    </source>
</evidence>
<dbReference type="InterPro" id="IPR036259">
    <property type="entry name" value="MFS_trans_sf"/>
</dbReference>
<keyword evidence="5 8" id="KW-0812">Transmembrane</keyword>
<protein>
    <submittedName>
        <fullName evidence="10">Bicyclomycin resistance protein</fullName>
    </submittedName>
</protein>
<feature type="transmembrane region" description="Helical" evidence="8">
    <location>
        <begin position="42"/>
        <end position="62"/>
    </location>
</feature>
<dbReference type="PANTHER" id="PTHR43124:SF3">
    <property type="entry name" value="CHLORAMPHENICOL EFFLUX PUMP RV0191"/>
    <property type="match status" value="1"/>
</dbReference>
<proteinExistence type="inferred from homology"/>
<feature type="transmembrane region" description="Helical" evidence="8">
    <location>
        <begin position="333"/>
        <end position="358"/>
    </location>
</feature>
<feature type="transmembrane region" description="Helical" evidence="8">
    <location>
        <begin position="99"/>
        <end position="120"/>
    </location>
</feature>
<feature type="transmembrane region" description="Helical" evidence="8">
    <location>
        <begin position="364"/>
        <end position="386"/>
    </location>
</feature>
<feature type="transmembrane region" description="Helical" evidence="8">
    <location>
        <begin position="74"/>
        <end position="93"/>
    </location>
</feature>
<feature type="transmembrane region" description="Helical" evidence="8">
    <location>
        <begin position="277"/>
        <end position="297"/>
    </location>
</feature>
<dbReference type="InterPro" id="IPR020846">
    <property type="entry name" value="MFS_dom"/>
</dbReference>
<keyword evidence="4" id="KW-1003">Cell membrane</keyword>
<feature type="domain" description="Major facilitator superfamily (MFS) profile" evidence="9">
    <location>
        <begin position="8"/>
        <end position="392"/>
    </location>
</feature>
<dbReference type="Gene3D" id="1.20.1720.10">
    <property type="entry name" value="Multidrug resistance protein D"/>
    <property type="match status" value="1"/>
</dbReference>
<dbReference type="PANTHER" id="PTHR43124">
    <property type="entry name" value="PURINE EFFLUX PUMP PBUE"/>
    <property type="match status" value="1"/>
</dbReference>
<feature type="transmembrane region" description="Helical" evidence="8">
    <location>
        <begin position="246"/>
        <end position="265"/>
    </location>
</feature>
<gene>
    <name evidence="10" type="primary">bcr</name>
    <name evidence="10" type="ORF">CGLAU_12005</name>
</gene>
<dbReference type="InterPro" id="IPR050189">
    <property type="entry name" value="MFS_Efflux_Transporters"/>
</dbReference>
<dbReference type="PROSITE" id="PS50850">
    <property type="entry name" value="MFS"/>
    <property type="match status" value="1"/>
</dbReference>
<dbReference type="InterPro" id="IPR011701">
    <property type="entry name" value="MFS"/>
</dbReference>
<dbReference type="Proteomes" id="UP000217209">
    <property type="component" value="Chromosome"/>
</dbReference>
<dbReference type="GO" id="GO:0042910">
    <property type="term" value="F:xenobiotic transmembrane transporter activity"/>
    <property type="evidence" value="ECO:0007669"/>
    <property type="project" value="InterPro"/>
</dbReference>
<feature type="transmembrane region" description="Helical" evidence="8">
    <location>
        <begin position="211"/>
        <end position="231"/>
    </location>
</feature>
<evidence type="ECO:0000313" key="11">
    <source>
        <dbReference type="Proteomes" id="UP000217209"/>
    </source>
</evidence>
<dbReference type="GO" id="GO:1990961">
    <property type="term" value="P:xenobiotic detoxification by transmembrane export across the plasma membrane"/>
    <property type="evidence" value="ECO:0007669"/>
    <property type="project" value="InterPro"/>
</dbReference>
<dbReference type="OrthoDB" id="9814303at2"/>
<organism evidence="10 11">
    <name type="scientific">Corynebacterium glaucum</name>
    <dbReference type="NCBI Taxonomy" id="187491"/>
    <lineage>
        <taxon>Bacteria</taxon>
        <taxon>Bacillati</taxon>
        <taxon>Actinomycetota</taxon>
        <taxon>Actinomycetes</taxon>
        <taxon>Mycobacteriales</taxon>
        <taxon>Corynebacteriaceae</taxon>
        <taxon>Corynebacterium</taxon>
    </lineage>
</organism>
<keyword evidence="11" id="KW-1185">Reference proteome</keyword>
<feature type="transmembrane region" description="Helical" evidence="8">
    <location>
        <begin position="303"/>
        <end position="326"/>
    </location>
</feature>
<reference evidence="10 11" key="1">
    <citation type="submission" date="2016-12" db="EMBL/GenBank/DDBJ databases">
        <authorList>
            <person name="Song W.-J."/>
            <person name="Kurnit D.M."/>
        </authorList>
    </citation>
    <scope>NUCLEOTIDE SEQUENCE [LARGE SCALE GENOMIC DNA]</scope>
    <source>
        <strain evidence="10 11">DSM 30827</strain>
    </source>
</reference>
<sequence length="392" mass="40051">MQQLSAGLLFALAFFSAAAPLSIDLYLPGIPELQAELATSPAAAQATISGFMVGMAIGNLIFGSISDATGRKRPIIVAATVLLVASVLCAIAPSIHLLIAARAIQGLAGGCVVVVSRSVVPDLARGAQAARGFSALMALTGFMPAVAPALGGILLPLVGWRGLFWFIATINLIQVLLSLRLPESLPPEKRTSGALSNLFPRIGRCLRRPAYVGYMLAGALGFGALFAYIAASPLVLQRQLGFSPTAFAFTFGAISLLIPLSNVLNMRLVKHVPPRKLLRRALLIDALIAAIVLTLSVTGPTRIILPFLAGLVVMAGFVGANANALAVEEVRDIGAGAGSGAMGFLQFVVAAAVAPVAGLGSNHALAMAAASLTCAAFALAAVVALTTKPSTS</sequence>
<evidence type="ECO:0000256" key="6">
    <source>
        <dbReference type="ARBA" id="ARBA00022989"/>
    </source>
</evidence>
<dbReference type="SUPFAM" id="SSF103473">
    <property type="entry name" value="MFS general substrate transporter"/>
    <property type="match status" value="1"/>
</dbReference>
<evidence type="ECO:0000256" key="5">
    <source>
        <dbReference type="ARBA" id="ARBA00022692"/>
    </source>
</evidence>
<evidence type="ECO:0000259" key="9">
    <source>
        <dbReference type="PROSITE" id="PS50850"/>
    </source>
</evidence>
<dbReference type="GO" id="GO:0005886">
    <property type="term" value="C:plasma membrane"/>
    <property type="evidence" value="ECO:0007669"/>
    <property type="project" value="UniProtKB-SubCell"/>
</dbReference>
<accession>A0A1Q2HZS6</accession>
<keyword evidence="3" id="KW-0813">Transport</keyword>
<feature type="transmembrane region" description="Helical" evidence="8">
    <location>
        <begin position="132"/>
        <end position="157"/>
    </location>
</feature>
<evidence type="ECO:0000256" key="8">
    <source>
        <dbReference type="SAM" id="Phobius"/>
    </source>
</evidence>
<dbReference type="RefSeq" id="WP_095660893.1">
    <property type="nucleotide sequence ID" value="NZ_CP019688.1"/>
</dbReference>
<comment type="subcellular location">
    <subcellularLocation>
        <location evidence="1">Cell membrane</location>
        <topology evidence="1">Multi-pass membrane protein</topology>
    </subcellularLocation>
</comment>
<evidence type="ECO:0000256" key="7">
    <source>
        <dbReference type="ARBA" id="ARBA00023136"/>
    </source>
</evidence>
<dbReference type="KEGG" id="cgv:CGLAU_12005"/>